<dbReference type="Gene3D" id="3.30.160.60">
    <property type="entry name" value="Classic Zinc Finger"/>
    <property type="match status" value="9"/>
</dbReference>
<evidence type="ECO:0000313" key="17">
    <source>
        <dbReference type="Proteomes" id="UP000472276"/>
    </source>
</evidence>
<feature type="domain" description="C2H2-type" evidence="14">
    <location>
        <begin position="442"/>
        <end position="469"/>
    </location>
</feature>
<keyword evidence="7" id="KW-0805">Transcription regulation</keyword>
<dbReference type="FunFam" id="3.30.160.60:FF:001480">
    <property type="entry name" value="Si:cabz01071911.3"/>
    <property type="match status" value="1"/>
</dbReference>
<keyword evidence="9" id="KW-0804">Transcription</keyword>
<dbReference type="RefSeq" id="XP_039461625.1">
    <property type="nucleotide sequence ID" value="XM_039605691.1"/>
</dbReference>
<dbReference type="PANTHER" id="PTHR24399">
    <property type="entry name" value="ZINC FINGER AND BTB DOMAIN-CONTAINING"/>
    <property type="match status" value="1"/>
</dbReference>
<reference evidence="16" key="2">
    <citation type="submission" date="2025-09" db="UniProtKB">
        <authorList>
            <consortium name="Ensembl"/>
        </authorList>
    </citation>
    <scope>IDENTIFICATION</scope>
</reference>
<dbReference type="SUPFAM" id="SSF57667">
    <property type="entry name" value="beta-beta-alpha zinc fingers"/>
    <property type="match status" value="6"/>
</dbReference>
<feature type="domain" description="C2H2-type" evidence="14">
    <location>
        <begin position="639"/>
        <end position="666"/>
    </location>
</feature>
<name>A0A668S549_OREAU</name>
<reference evidence="16" key="1">
    <citation type="submission" date="2025-08" db="UniProtKB">
        <authorList>
            <consortium name="Ensembl"/>
        </authorList>
    </citation>
    <scope>IDENTIFICATION</scope>
</reference>
<proteinExistence type="inferred from homology"/>
<sequence>MFYLEKSGNSESPDSVANMSKSDILRGIITEKLSTAAREILAVVERTVADYEEEAAGFRQEIEWQRRQLELLQPRVKLERRDLNIHEVVVMTGDKEDQQHTHLPGMEGAGSPSLLRRDEDEQRMAQMSTSSRQKRENLMHPDYEMPRLQMQCQQFGCYRKKSSKHWLSDTQRHLHFRICFLEDSQGGFKKSLFEDLKCPRDLKEGDFLDMIKSTFPQLAGDKPLNIFKSDHSKRLQRLMLKTLTPEEIYRTMKPTGLEKPVLYVKPKTGEEDEEEELHLLPTSDKPLTHSGRVLMKGGEAISSSVQHLDNTKVDVMANSSASQLQLLLRKDAAENGSSDGKHGVVALNPELQVAKSLKAIELQSSSETIQTSTIACKVCGLQGNQDSLIQHAWSHMDESPAVCGICGEHFESVETLKGHLANDPKYHNSNNQTSLQTEAKQYKCEICAKSFGLKEQLEIHCKEHTGLQKYHCNICGKPLSHLRSMSRHKLTHTVERPHSCEVCGKRFKCPHVLNSHKKIHTVRERSYLCHICCKTFMSNSVLSTHMKIHSNERPHICLVCKKAFVYKGSLKAHMRMHTGEKPYSCSQCGRSFKHKCHLNDHVRSHSGIKQFVCSICGRACSRQTQLKTHMRTHNGDKPYQCDICKRSFSQRGTLKSHVKIHEAKKTDSDPPENQTVC</sequence>
<dbReference type="GO" id="GO:0001227">
    <property type="term" value="F:DNA-binding transcription repressor activity, RNA polymerase II-specific"/>
    <property type="evidence" value="ECO:0007669"/>
    <property type="project" value="TreeGrafter"/>
</dbReference>
<dbReference type="GO" id="GO:0000978">
    <property type="term" value="F:RNA polymerase II cis-regulatory region sequence-specific DNA binding"/>
    <property type="evidence" value="ECO:0007669"/>
    <property type="project" value="TreeGrafter"/>
</dbReference>
<evidence type="ECO:0000256" key="8">
    <source>
        <dbReference type="ARBA" id="ARBA00023125"/>
    </source>
</evidence>
<evidence type="ECO:0000256" key="1">
    <source>
        <dbReference type="ARBA" id="ARBA00004123"/>
    </source>
</evidence>
<keyword evidence="4" id="KW-0677">Repeat</keyword>
<evidence type="ECO:0000256" key="10">
    <source>
        <dbReference type="ARBA" id="ARBA00023242"/>
    </source>
</evidence>
<evidence type="ECO:0000256" key="12">
    <source>
        <dbReference type="SAM" id="Coils"/>
    </source>
</evidence>
<evidence type="ECO:0000313" key="16">
    <source>
        <dbReference type="Ensembl" id="ENSOABP00000009660.2"/>
    </source>
</evidence>
<keyword evidence="10" id="KW-0539">Nucleus</keyword>
<dbReference type="PANTHER" id="PTHR24399:SF23">
    <property type="entry name" value="C2H2-TYPE DOMAIN-CONTAINING PROTEIN"/>
    <property type="match status" value="1"/>
</dbReference>
<keyword evidence="5 11" id="KW-0863">Zinc-finger</keyword>
<feature type="domain" description="Ig-like" evidence="15">
    <location>
        <begin position="349"/>
        <end position="460"/>
    </location>
</feature>
<feature type="coiled-coil region" evidence="12">
    <location>
        <begin position="41"/>
        <end position="68"/>
    </location>
</feature>
<dbReference type="GO" id="GO:0008270">
    <property type="term" value="F:zinc ion binding"/>
    <property type="evidence" value="ECO:0007669"/>
    <property type="project" value="UniProtKB-KW"/>
</dbReference>
<keyword evidence="6" id="KW-0862">Zinc</keyword>
<keyword evidence="17" id="KW-1185">Reference proteome</keyword>
<dbReference type="SMART" id="SM00355">
    <property type="entry name" value="ZnF_C2H2"/>
    <property type="match status" value="10"/>
</dbReference>
<comment type="similarity">
    <text evidence="2">Belongs to the krueppel C2H2-type zinc-finger protein family.</text>
</comment>
<evidence type="ECO:0000256" key="5">
    <source>
        <dbReference type="ARBA" id="ARBA00022771"/>
    </source>
</evidence>
<protein>
    <submittedName>
        <fullName evidence="16">Uncharacterized protein</fullName>
    </submittedName>
</protein>
<evidence type="ECO:0000256" key="7">
    <source>
        <dbReference type="ARBA" id="ARBA00023015"/>
    </source>
</evidence>
<feature type="domain" description="C2H2-type" evidence="14">
    <location>
        <begin position="470"/>
        <end position="497"/>
    </location>
</feature>
<organism evidence="16 17">
    <name type="scientific">Oreochromis aureus</name>
    <name type="common">Israeli tilapia</name>
    <name type="synonym">Chromis aureus</name>
    <dbReference type="NCBI Taxonomy" id="47969"/>
    <lineage>
        <taxon>Eukaryota</taxon>
        <taxon>Metazoa</taxon>
        <taxon>Chordata</taxon>
        <taxon>Craniata</taxon>
        <taxon>Vertebrata</taxon>
        <taxon>Euteleostomi</taxon>
        <taxon>Actinopterygii</taxon>
        <taxon>Neopterygii</taxon>
        <taxon>Teleostei</taxon>
        <taxon>Neoteleostei</taxon>
        <taxon>Acanthomorphata</taxon>
        <taxon>Ovalentaria</taxon>
        <taxon>Cichlomorphae</taxon>
        <taxon>Cichliformes</taxon>
        <taxon>Cichlidae</taxon>
        <taxon>African cichlids</taxon>
        <taxon>Pseudocrenilabrinae</taxon>
        <taxon>Oreochromini</taxon>
        <taxon>Oreochromis</taxon>
    </lineage>
</organism>
<keyword evidence="8" id="KW-0238">DNA-binding</keyword>
<dbReference type="PROSITE" id="PS00028">
    <property type="entry name" value="ZINC_FINGER_C2H2_1"/>
    <property type="match status" value="8"/>
</dbReference>
<comment type="subcellular location">
    <subcellularLocation>
        <location evidence="1">Nucleus</location>
    </subcellularLocation>
</comment>
<dbReference type="FunFam" id="3.30.160.60:FF:000303">
    <property type="entry name" value="Zinc finger protein 41"/>
    <property type="match status" value="2"/>
</dbReference>
<evidence type="ECO:0000256" key="3">
    <source>
        <dbReference type="ARBA" id="ARBA00022723"/>
    </source>
</evidence>
<evidence type="ECO:0000256" key="2">
    <source>
        <dbReference type="ARBA" id="ARBA00006991"/>
    </source>
</evidence>
<dbReference type="GO" id="GO:0005654">
    <property type="term" value="C:nucleoplasm"/>
    <property type="evidence" value="ECO:0007669"/>
    <property type="project" value="TreeGrafter"/>
</dbReference>
<dbReference type="Pfam" id="PF00096">
    <property type="entry name" value="zf-C2H2"/>
    <property type="match status" value="4"/>
</dbReference>
<dbReference type="Proteomes" id="UP000472276">
    <property type="component" value="Unassembled WGS sequence"/>
</dbReference>
<evidence type="ECO:0000256" key="6">
    <source>
        <dbReference type="ARBA" id="ARBA00022833"/>
    </source>
</evidence>
<dbReference type="AlphaFoldDB" id="A0A668S549"/>
<dbReference type="InterPro" id="IPR007110">
    <property type="entry name" value="Ig-like_dom"/>
</dbReference>
<dbReference type="GeneID" id="116335888"/>
<dbReference type="FunFam" id="3.30.160.60:FF:001506">
    <property type="entry name" value="Zinc finger protein"/>
    <property type="match status" value="1"/>
</dbReference>
<gene>
    <name evidence="16" type="primary">LOC116335888</name>
</gene>
<evidence type="ECO:0000256" key="4">
    <source>
        <dbReference type="ARBA" id="ARBA00022737"/>
    </source>
</evidence>
<evidence type="ECO:0000259" key="15">
    <source>
        <dbReference type="PROSITE" id="PS50835"/>
    </source>
</evidence>
<feature type="domain" description="C2H2-type" evidence="14">
    <location>
        <begin position="555"/>
        <end position="582"/>
    </location>
</feature>
<evidence type="ECO:0000256" key="11">
    <source>
        <dbReference type="PROSITE-ProRule" id="PRU00042"/>
    </source>
</evidence>
<dbReference type="FunFam" id="3.30.160.60:FF:000110">
    <property type="entry name" value="Zinc finger protein-like"/>
    <property type="match status" value="1"/>
</dbReference>
<evidence type="ECO:0000256" key="9">
    <source>
        <dbReference type="ARBA" id="ARBA00023163"/>
    </source>
</evidence>
<feature type="domain" description="C2H2-type" evidence="14">
    <location>
        <begin position="498"/>
        <end position="525"/>
    </location>
</feature>
<dbReference type="InterPro" id="IPR013087">
    <property type="entry name" value="Znf_C2H2_type"/>
</dbReference>
<feature type="domain" description="C2H2-type" evidence="14">
    <location>
        <begin position="583"/>
        <end position="610"/>
    </location>
</feature>
<feature type="region of interest" description="Disordered" evidence="13">
    <location>
        <begin position="268"/>
        <end position="288"/>
    </location>
</feature>
<feature type="domain" description="C2H2-type" evidence="14">
    <location>
        <begin position="611"/>
        <end position="638"/>
    </location>
</feature>
<feature type="domain" description="C2H2-type" evidence="14">
    <location>
        <begin position="527"/>
        <end position="554"/>
    </location>
</feature>
<dbReference type="PROSITE" id="PS50835">
    <property type="entry name" value="IG_LIKE"/>
    <property type="match status" value="1"/>
</dbReference>
<keyword evidence="3" id="KW-0479">Metal-binding</keyword>
<dbReference type="Ensembl" id="ENSOABT00000009997.2">
    <property type="protein sequence ID" value="ENSOABP00000009660.2"/>
    <property type="gene ID" value="ENSOABG00000005144.2"/>
</dbReference>
<dbReference type="InterPro" id="IPR036236">
    <property type="entry name" value="Znf_C2H2_sf"/>
</dbReference>
<dbReference type="PROSITE" id="PS50157">
    <property type="entry name" value="ZINC_FINGER_C2H2_2"/>
    <property type="match status" value="8"/>
</dbReference>
<evidence type="ECO:0000256" key="13">
    <source>
        <dbReference type="SAM" id="MobiDB-lite"/>
    </source>
</evidence>
<keyword evidence="12" id="KW-0175">Coiled coil</keyword>
<accession>A0A668S549</accession>
<evidence type="ECO:0000259" key="14">
    <source>
        <dbReference type="PROSITE" id="PS50157"/>
    </source>
</evidence>